<keyword evidence="1" id="KW-0812">Transmembrane</keyword>
<evidence type="ECO:0000256" key="1">
    <source>
        <dbReference type="SAM" id="Phobius"/>
    </source>
</evidence>
<dbReference type="AlphaFoldDB" id="A0A1I3FGT0"/>
<keyword evidence="1" id="KW-1133">Transmembrane helix</keyword>
<dbReference type="Proteomes" id="UP000198670">
    <property type="component" value="Unassembled WGS sequence"/>
</dbReference>
<dbReference type="STRING" id="1477437.SAMN05444682_102327"/>
<dbReference type="EMBL" id="FOQO01000002">
    <property type="protein sequence ID" value="SFI10420.1"/>
    <property type="molecule type" value="Genomic_DNA"/>
</dbReference>
<protein>
    <submittedName>
        <fullName evidence="2">Uncharacterized protein</fullName>
    </submittedName>
</protein>
<gene>
    <name evidence="2" type="ORF">SAMN05444682_102327</name>
</gene>
<accession>A0A1I3FGT0</accession>
<proteinExistence type="predicted"/>
<keyword evidence="3" id="KW-1185">Reference proteome</keyword>
<feature type="transmembrane region" description="Helical" evidence="1">
    <location>
        <begin position="6"/>
        <end position="29"/>
    </location>
</feature>
<keyword evidence="1" id="KW-0472">Membrane</keyword>
<reference evidence="2 3" key="1">
    <citation type="submission" date="2016-10" db="EMBL/GenBank/DDBJ databases">
        <authorList>
            <person name="de Groot N.N."/>
        </authorList>
    </citation>
    <scope>NUCLEOTIDE SEQUENCE [LARGE SCALE GENOMIC DNA]</scope>
    <source>
        <strain evidence="2 3">RK1</strain>
    </source>
</reference>
<evidence type="ECO:0000313" key="3">
    <source>
        <dbReference type="Proteomes" id="UP000198670"/>
    </source>
</evidence>
<name>A0A1I3FGT0_9SPHI</name>
<sequence length="33" mass="3794">MLFISFNGYIFVLYGNRLSVGFGLTVVYAQRFT</sequence>
<organism evidence="2 3">
    <name type="scientific">Parapedobacter indicus</name>
    <dbReference type="NCBI Taxonomy" id="1477437"/>
    <lineage>
        <taxon>Bacteria</taxon>
        <taxon>Pseudomonadati</taxon>
        <taxon>Bacteroidota</taxon>
        <taxon>Sphingobacteriia</taxon>
        <taxon>Sphingobacteriales</taxon>
        <taxon>Sphingobacteriaceae</taxon>
        <taxon>Parapedobacter</taxon>
    </lineage>
</organism>
<evidence type="ECO:0000313" key="2">
    <source>
        <dbReference type="EMBL" id="SFI10420.1"/>
    </source>
</evidence>